<dbReference type="GeneID" id="103251127"/>
<dbReference type="Pfam" id="PF10631">
    <property type="entry name" value="DUF2477"/>
    <property type="match status" value="1"/>
</dbReference>
<dbReference type="OrthoDB" id="9836806at2759"/>
<dbReference type="PANTHER" id="PTHR37879:SF1">
    <property type="entry name" value="CYSTEINE-RICH TAIL PROTEIN 1"/>
    <property type="match status" value="1"/>
</dbReference>
<feature type="compositionally biased region" description="Pro residues" evidence="1">
    <location>
        <begin position="148"/>
        <end position="157"/>
    </location>
</feature>
<accession>A0A3Q0DNT9</accession>
<name>A0A3Q0DNT9_CARSF</name>
<feature type="region of interest" description="Disordered" evidence="1">
    <location>
        <begin position="226"/>
        <end position="248"/>
    </location>
</feature>
<dbReference type="InterPro" id="IPR018904">
    <property type="entry name" value="UPF0574"/>
</dbReference>
<dbReference type="Proteomes" id="UP000189704">
    <property type="component" value="Unplaced"/>
</dbReference>
<keyword evidence="2" id="KW-1185">Reference proteome</keyword>
<evidence type="ECO:0000313" key="3">
    <source>
        <dbReference type="RefSeq" id="XP_021564077.1"/>
    </source>
</evidence>
<sequence>LTSALASSDALESPAHALDVSGLSHPRLAVTLEAQASAAAHLRIRAGVAVASWDLRNPIFEPCPTAPPLPRREKAAAGGSTQALGPGAQRTQRTDAAAATAGDWAMDPHEMVVKNPYAHISIPRAQLRPDLGQHLETAPSCSSASEMQPPPGAPGPLQPTCLPQPSEEWAVGLRQDRDMQAAPVTGISHFLLGWGRLPIGQAVHSPGPVEAWTLAVGPGFLEEVASSRKGPGRKRGAPVVLGPPPHSAGAELGVLGRVARALPRLEEARTQGRE</sequence>
<protein>
    <submittedName>
        <fullName evidence="3">LOW QUALITY PROTEIN: cysteine-rich tail protein 1</fullName>
    </submittedName>
</protein>
<feature type="region of interest" description="Disordered" evidence="1">
    <location>
        <begin position="135"/>
        <end position="163"/>
    </location>
</feature>
<organism evidence="2 3">
    <name type="scientific">Carlito syrichta</name>
    <name type="common">Philippine tarsier</name>
    <name type="synonym">Tarsius syrichta</name>
    <dbReference type="NCBI Taxonomy" id="1868482"/>
    <lineage>
        <taxon>Eukaryota</taxon>
        <taxon>Metazoa</taxon>
        <taxon>Chordata</taxon>
        <taxon>Craniata</taxon>
        <taxon>Vertebrata</taxon>
        <taxon>Euteleostomi</taxon>
        <taxon>Mammalia</taxon>
        <taxon>Eutheria</taxon>
        <taxon>Euarchontoglires</taxon>
        <taxon>Primates</taxon>
        <taxon>Haplorrhini</taxon>
        <taxon>Tarsiiformes</taxon>
        <taxon>Tarsiidae</taxon>
        <taxon>Carlito</taxon>
    </lineage>
</organism>
<dbReference type="RefSeq" id="XP_021564077.1">
    <property type="nucleotide sequence ID" value="XM_021708402.1"/>
</dbReference>
<evidence type="ECO:0000256" key="1">
    <source>
        <dbReference type="SAM" id="MobiDB-lite"/>
    </source>
</evidence>
<dbReference type="CTD" id="375791"/>
<feature type="compositionally biased region" description="Low complexity" evidence="1">
    <location>
        <begin position="87"/>
        <end position="99"/>
    </location>
</feature>
<gene>
    <name evidence="3" type="primary">CYSRT1</name>
</gene>
<dbReference type="AlphaFoldDB" id="A0A3Q0DNT9"/>
<dbReference type="PANTHER" id="PTHR37879">
    <property type="entry name" value="CYSTEINE-RICH TAIL PROTEIN 1"/>
    <property type="match status" value="1"/>
</dbReference>
<proteinExistence type="predicted"/>
<feature type="non-terminal residue" evidence="3">
    <location>
        <position position="1"/>
    </location>
</feature>
<reference evidence="3" key="1">
    <citation type="submission" date="2025-08" db="UniProtKB">
        <authorList>
            <consortium name="RefSeq"/>
        </authorList>
    </citation>
    <scope>IDENTIFICATION</scope>
</reference>
<dbReference type="KEGG" id="csyr:103251127"/>
<feature type="region of interest" description="Disordered" evidence="1">
    <location>
        <begin position="63"/>
        <end position="99"/>
    </location>
</feature>
<evidence type="ECO:0000313" key="2">
    <source>
        <dbReference type="Proteomes" id="UP000189704"/>
    </source>
</evidence>